<sequence length="1223" mass="130767">MNDDDIFQQAIDAVDKAEPDAAPATSPANAAPPASSPSTATAPETTAPKQPYAVVRALNGAEAVWRSMGAGIGKAALETKDFFVGEPAEEDKWAFRRSFEGRAKELSNASPVNAAAMGVSQFVTGMVGVGKIAAPLKVLQKSKTAFEMGKAAVATGLVMDPHEQRLSDLIQSVPALRNPVTAYLASDPTDSAAEGRFKNAVEGLGIDLALIGAVKAFKLLRRGEPEGIAQAMEPEEVSPAVDVDAPYSPGARVTEEATPPSVNDNTPAMNLGAPANDTGGEPLGAGRQADIGVRTGDEPGAMPPKAANQNEQIDAAKLPETGPANDNLTPGAVRAADEVPATPGSAASPSAISADEAAQAMARGEVTDEALGAILKSTDAELSAIKRYGSREAAAEAGQVALRSTTSLPWQKLRGTDEVMTFMETSARVLKSQMDIAKGGDILSDARVSSMVQARADMFGEDPAMLMGQITKAGNAAGEMVANMEAGYLLANRMFQDTYDLAFRIRNGMEADTVRATGELKARLSASADLLASARSMSSNAGRALRRMRGQFQFSPEDVQKIKAVDPEKLADLIYQTKGDPQQLMRIADPSFLTRVMDEAAYSLTNSLLWLWPTHVVNIASNLYMLAGRPTEKLLGSLAVGSKRGGNALRSQAIREYAYTASSLGDAWTAMKDAFVRGDSILSPHNTETFQGGTSVRTAQQPLPWKPVNGVLDLAQNAWMAANYRNIVGLPTRTLGAADEFFKTLRYRAYVQAGAAVEANAKGLKGEEFRRFVGRELEKAIDPATGQALDQRALQEAQVSTFQQELLSGTLGATIQQARARHPVLTFVMPFVKTPVNVLRYGWKMTPGLNLLQREYKTDFFGGSGTEQQAQAMGQMALGMTFSALSALLALNGRITGGGPSDPALQKELRATGWQPYAYVVEGGDGSRKYIPMGRVDPAGMTMSIVADLVEMMRLDPEGSDAEKGIGAIAMTLAKAFSDRTFLQSMHQALEALSDPSGDRAERYLASIAGSAIPLSSALRGLNPDPYLREARGFVDSLKRGLPGLSETLPKAIDVWGDPVERSISLLTSQESDLVEAENNRLMVETGKSIGRVSPIVEGLDLRDITLKNGQNAYERLQVLSGHIPGYSSLKQHLLPIIRAEAYQDMEDGAANIKGTRLYHLGQAVQTYRDAARRALIVENLDVLSPLVRKRQQEAMGAYQKSRERRQAQQSGSQQILDALRPK</sequence>
<feature type="region of interest" description="Disordered" evidence="1">
    <location>
        <begin position="1"/>
        <end position="48"/>
    </location>
</feature>
<dbReference type="AlphaFoldDB" id="A0A9E7A2I2"/>
<dbReference type="KEGG" id="apol:K9D25_01620"/>
<dbReference type="EMBL" id="CP083239">
    <property type="protein sequence ID" value="UOK71458.1"/>
    <property type="molecule type" value="Genomic_DNA"/>
</dbReference>
<accession>A0A9E7A2I2</accession>
<evidence type="ECO:0000313" key="3">
    <source>
        <dbReference type="Proteomes" id="UP000831684"/>
    </source>
</evidence>
<reference evidence="2" key="1">
    <citation type="submission" date="2021-09" db="EMBL/GenBank/DDBJ databases">
        <title>Network and meta-omics reveal the key degrader and cooperation patterns in an efficient 1,4-dioxane-degrading microbial community.</title>
        <authorList>
            <person name="Dai C."/>
        </authorList>
    </citation>
    <scope>NUCLEOTIDE SEQUENCE</scope>
    <source>
        <strain evidence="2">ZM13</strain>
    </source>
</reference>
<dbReference type="RefSeq" id="WP_244378624.1">
    <property type="nucleotide sequence ID" value="NZ_CP083239.1"/>
</dbReference>
<feature type="region of interest" description="Disordered" evidence="1">
    <location>
        <begin position="1195"/>
        <end position="1223"/>
    </location>
</feature>
<proteinExistence type="predicted"/>
<name>A0A9E7A2I2_9HYPH</name>
<evidence type="ECO:0000313" key="2">
    <source>
        <dbReference type="EMBL" id="UOK71458.1"/>
    </source>
</evidence>
<dbReference type="Proteomes" id="UP000831684">
    <property type="component" value="Chromosome"/>
</dbReference>
<evidence type="ECO:0000256" key="1">
    <source>
        <dbReference type="SAM" id="MobiDB-lite"/>
    </source>
</evidence>
<protein>
    <submittedName>
        <fullName evidence="2">Uncharacterized protein</fullName>
    </submittedName>
</protein>
<feature type="region of interest" description="Disordered" evidence="1">
    <location>
        <begin position="247"/>
        <end position="281"/>
    </location>
</feature>
<gene>
    <name evidence="2" type="ORF">K9D25_01620</name>
</gene>
<feature type="compositionally biased region" description="Low complexity" evidence="1">
    <location>
        <begin position="21"/>
        <end position="48"/>
    </location>
</feature>
<organism evidence="2 3">
    <name type="scientific">Ancylobacter polymorphus</name>
    <dbReference type="NCBI Taxonomy" id="223390"/>
    <lineage>
        <taxon>Bacteria</taxon>
        <taxon>Pseudomonadati</taxon>
        <taxon>Pseudomonadota</taxon>
        <taxon>Alphaproteobacteria</taxon>
        <taxon>Hyphomicrobiales</taxon>
        <taxon>Xanthobacteraceae</taxon>
        <taxon>Ancylobacter</taxon>
    </lineage>
</organism>